<evidence type="ECO:0000313" key="1">
    <source>
        <dbReference type="EMBL" id="QIL51107.1"/>
    </source>
</evidence>
<dbReference type="KEGG" id="wco:G7084_07290"/>
<reference evidence="1 2" key="1">
    <citation type="submission" date="2020-03" db="EMBL/GenBank/DDBJ databases">
        <title>Weissella sp. nov., isolated from Cybister lewisianus.</title>
        <authorList>
            <person name="Hyun D.-W."/>
            <person name="Bae J.-W."/>
        </authorList>
    </citation>
    <scope>NUCLEOTIDE SEQUENCE [LARGE SCALE GENOMIC DNA]</scope>
    <source>
        <strain evidence="1 2">HDW19</strain>
    </source>
</reference>
<gene>
    <name evidence="1" type="ORF">G7084_07290</name>
</gene>
<dbReference type="RefSeq" id="WP_166011368.1">
    <property type="nucleotide sequence ID" value="NZ_CP049888.1"/>
</dbReference>
<name>A0A6G8B1J4_9LACO</name>
<keyword evidence="2" id="KW-1185">Reference proteome</keyword>
<dbReference type="AlphaFoldDB" id="A0A6G8B1J4"/>
<evidence type="ECO:0000313" key="2">
    <source>
        <dbReference type="Proteomes" id="UP000500741"/>
    </source>
</evidence>
<sequence length="327" mass="37817">MTDHIQGHLAAYTDLLKNDVDSISRQLEEINLLNNVTDPQQIHAGLLQLVSYQLDTHWVVAPRQYRVTDWYLLAMHRFLSLAGASEYDILTPTDREELTMVFQQLQAPGVFQFVENQGNAGGVYFMEMGTKQKLFYWSLDRQELLFNSHALTSLLVSNYRAKDTADNIRSVADLLRTFARYLEKTFSYQVDYNILETQDTYLYRLVQTEMPAGMLDRLFVLSAESNYFMQAVNNGAAMMLDHDVEMRIFYDQNQQALGGQEWHFQVIDGQSAVSWLDVLLDYDFVGTWYLKERRKIEVASQKHIFDDGQLPVKPTVVQAEILQPRGV</sequence>
<dbReference type="Proteomes" id="UP000500741">
    <property type="component" value="Chromosome"/>
</dbReference>
<proteinExistence type="predicted"/>
<protein>
    <submittedName>
        <fullName evidence="1">Uncharacterized protein</fullName>
    </submittedName>
</protein>
<organism evidence="1 2">
    <name type="scientific">Weissella coleopterorum</name>
    <dbReference type="NCBI Taxonomy" id="2714949"/>
    <lineage>
        <taxon>Bacteria</taxon>
        <taxon>Bacillati</taxon>
        <taxon>Bacillota</taxon>
        <taxon>Bacilli</taxon>
        <taxon>Lactobacillales</taxon>
        <taxon>Lactobacillaceae</taxon>
        <taxon>Weissella</taxon>
    </lineage>
</organism>
<accession>A0A6G8B1J4</accession>
<dbReference type="EMBL" id="CP049888">
    <property type="protein sequence ID" value="QIL51107.1"/>
    <property type="molecule type" value="Genomic_DNA"/>
</dbReference>